<dbReference type="AlphaFoldDB" id="A0A9Q3YNQ2"/>
<accession>A0A9Q3YNQ2</accession>
<name>A0A9Q3YNQ2_9GAMM</name>
<feature type="region of interest" description="Disordered" evidence="1">
    <location>
        <begin position="17"/>
        <end position="88"/>
    </location>
</feature>
<dbReference type="EMBL" id="JAJGNA010000026">
    <property type="protein sequence ID" value="MCC4310022.1"/>
    <property type="molecule type" value="Genomic_DNA"/>
</dbReference>
<gene>
    <name evidence="3" type="ORF">LL252_15720</name>
</gene>
<feature type="chain" id="PRO_5040307072" description="DUF3613 domain-containing protein" evidence="2">
    <location>
        <begin position="18"/>
        <end position="88"/>
    </location>
</feature>
<evidence type="ECO:0008006" key="5">
    <source>
        <dbReference type="Google" id="ProtNLM"/>
    </source>
</evidence>
<feature type="signal peptide" evidence="2">
    <location>
        <begin position="1"/>
        <end position="17"/>
    </location>
</feature>
<evidence type="ECO:0000256" key="2">
    <source>
        <dbReference type="SAM" id="SignalP"/>
    </source>
</evidence>
<comment type="caution">
    <text evidence="3">The sequence shown here is derived from an EMBL/GenBank/DDBJ whole genome shotgun (WGS) entry which is preliminary data.</text>
</comment>
<protein>
    <recommendedName>
        <fullName evidence="5">DUF3613 domain-containing protein</fullName>
    </recommendedName>
</protein>
<evidence type="ECO:0000313" key="3">
    <source>
        <dbReference type="EMBL" id="MCC4310022.1"/>
    </source>
</evidence>
<sequence>MKTWLALLISLPLTAMADQPPAHGLSGDIAADRLPTATERALEQQRRSPPATHSEISNGIYVESQRRLSDSFRQPIPETFGNQTRDGN</sequence>
<keyword evidence="2" id="KW-0732">Signal</keyword>
<keyword evidence="4" id="KW-1185">Reference proteome</keyword>
<proteinExistence type="predicted"/>
<reference evidence="3" key="1">
    <citation type="submission" date="2021-10" db="EMBL/GenBank/DDBJ databases">
        <title>The diversity and Nitrogen Metabolism of Culturable Nitrate-Utilizing Bacteria Within the Oxygen Minimum Zone of the Changjiang (Yangtze River)Estuary.</title>
        <authorList>
            <person name="Zhang D."/>
            <person name="Zheng J."/>
            <person name="Liu S."/>
            <person name="He W."/>
        </authorList>
    </citation>
    <scope>NUCLEOTIDE SEQUENCE</scope>
    <source>
        <strain evidence="3">FXH-223</strain>
    </source>
</reference>
<dbReference type="RefSeq" id="WP_228234694.1">
    <property type="nucleotide sequence ID" value="NZ_ARXL01000078.1"/>
</dbReference>
<dbReference type="Proteomes" id="UP001108027">
    <property type="component" value="Unassembled WGS sequence"/>
</dbReference>
<evidence type="ECO:0000256" key="1">
    <source>
        <dbReference type="SAM" id="MobiDB-lite"/>
    </source>
</evidence>
<organism evidence="3 4">
    <name type="scientific">Alloalcanivorax marinus</name>
    <dbReference type="NCBI Taxonomy" id="1177169"/>
    <lineage>
        <taxon>Bacteria</taxon>
        <taxon>Pseudomonadati</taxon>
        <taxon>Pseudomonadota</taxon>
        <taxon>Gammaproteobacteria</taxon>
        <taxon>Oceanospirillales</taxon>
        <taxon>Alcanivoracaceae</taxon>
        <taxon>Alloalcanivorax</taxon>
    </lineage>
</organism>
<evidence type="ECO:0000313" key="4">
    <source>
        <dbReference type="Proteomes" id="UP001108027"/>
    </source>
</evidence>